<dbReference type="GO" id="GO:0016746">
    <property type="term" value="F:acyltransferase activity"/>
    <property type="evidence" value="ECO:0007669"/>
    <property type="project" value="UniProtKB-KW"/>
</dbReference>
<protein>
    <recommendedName>
        <fullName evidence="6">Vinorine synthase-like</fullName>
    </recommendedName>
</protein>
<evidence type="ECO:0000256" key="3">
    <source>
        <dbReference type="ARBA" id="ARBA00023315"/>
    </source>
</evidence>
<comment type="similarity">
    <text evidence="1">Belongs to the plant acyltransferase family.</text>
</comment>
<evidence type="ECO:0000256" key="2">
    <source>
        <dbReference type="ARBA" id="ARBA00022679"/>
    </source>
</evidence>
<dbReference type="AlphaFoldDB" id="A0A0D2UX88"/>
<dbReference type="PANTHER" id="PTHR31623:SF20">
    <property type="entry name" value="VINORINE SYNTHASE-LIKE"/>
    <property type="match status" value="1"/>
</dbReference>
<evidence type="ECO:0000256" key="1">
    <source>
        <dbReference type="ARBA" id="ARBA00009861"/>
    </source>
</evidence>
<name>A0A0D2UX88_GOSRA</name>
<keyword evidence="3" id="KW-0012">Acyltransferase</keyword>
<dbReference type="Pfam" id="PF02458">
    <property type="entry name" value="Transferase"/>
    <property type="match status" value="1"/>
</dbReference>
<evidence type="ECO:0008006" key="6">
    <source>
        <dbReference type="Google" id="ProtNLM"/>
    </source>
</evidence>
<dbReference type="OrthoDB" id="937078at2759"/>
<dbReference type="Gene3D" id="3.30.559.10">
    <property type="entry name" value="Chloramphenicol acetyltransferase-like domain"/>
    <property type="match status" value="2"/>
</dbReference>
<dbReference type="EMBL" id="CM001750">
    <property type="protein sequence ID" value="KJB73491.1"/>
    <property type="molecule type" value="Genomic_DNA"/>
</dbReference>
<keyword evidence="2" id="KW-0808">Transferase</keyword>
<dbReference type="eggNOG" id="ENOG502SI0I">
    <property type="taxonomic scope" value="Eukaryota"/>
</dbReference>
<dbReference type="Proteomes" id="UP000032304">
    <property type="component" value="Chromosome 11"/>
</dbReference>
<proteinExistence type="inferred from homology"/>
<reference evidence="4 5" key="1">
    <citation type="journal article" date="2012" name="Nature">
        <title>Repeated polyploidization of Gossypium genomes and the evolution of spinnable cotton fibres.</title>
        <authorList>
            <person name="Paterson A.H."/>
            <person name="Wendel J.F."/>
            <person name="Gundlach H."/>
            <person name="Guo H."/>
            <person name="Jenkins J."/>
            <person name="Jin D."/>
            <person name="Llewellyn D."/>
            <person name="Showmaker K.C."/>
            <person name="Shu S."/>
            <person name="Udall J."/>
            <person name="Yoo M.J."/>
            <person name="Byers R."/>
            <person name="Chen W."/>
            <person name="Doron-Faigenboim A."/>
            <person name="Duke M.V."/>
            <person name="Gong L."/>
            <person name="Grimwood J."/>
            <person name="Grover C."/>
            <person name="Grupp K."/>
            <person name="Hu G."/>
            <person name="Lee T.H."/>
            <person name="Li J."/>
            <person name="Lin L."/>
            <person name="Liu T."/>
            <person name="Marler B.S."/>
            <person name="Page J.T."/>
            <person name="Roberts A.W."/>
            <person name="Romanel E."/>
            <person name="Sanders W.S."/>
            <person name="Szadkowski E."/>
            <person name="Tan X."/>
            <person name="Tang H."/>
            <person name="Xu C."/>
            <person name="Wang J."/>
            <person name="Wang Z."/>
            <person name="Zhang D."/>
            <person name="Zhang L."/>
            <person name="Ashrafi H."/>
            <person name="Bedon F."/>
            <person name="Bowers J.E."/>
            <person name="Brubaker C.L."/>
            <person name="Chee P.W."/>
            <person name="Das S."/>
            <person name="Gingle A.R."/>
            <person name="Haigler C.H."/>
            <person name="Harker D."/>
            <person name="Hoffmann L.V."/>
            <person name="Hovav R."/>
            <person name="Jones D.C."/>
            <person name="Lemke C."/>
            <person name="Mansoor S."/>
            <person name="ur Rahman M."/>
            <person name="Rainville L.N."/>
            <person name="Rambani A."/>
            <person name="Reddy U.K."/>
            <person name="Rong J.K."/>
            <person name="Saranga Y."/>
            <person name="Scheffler B.E."/>
            <person name="Scheffler J.A."/>
            <person name="Stelly D.M."/>
            <person name="Triplett B.A."/>
            <person name="Van Deynze A."/>
            <person name="Vaslin M.F."/>
            <person name="Waghmare V.N."/>
            <person name="Walford S.A."/>
            <person name="Wright R.J."/>
            <person name="Zaki E.A."/>
            <person name="Zhang T."/>
            <person name="Dennis E.S."/>
            <person name="Mayer K.F."/>
            <person name="Peterson D.G."/>
            <person name="Rokhsar D.S."/>
            <person name="Wang X."/>
            <person name="Schmutz J."/>
        </authorList>
    </citation>
    <scope>NUCLEOTIDE SEQUENCE [LARGE SCALE GENOMIC DNA]</scope>
</reference>
<gene>
    <name evidence="4" type="ORF">B456_011G235600</name>
</gene>
<keyword evidence="5" id="KW-1185">Reference proteome</keyword>
<dbReference type="InterPro" id="IPR023213">
    <property type="entry name" value="CAT-like_dom_sf"/>
</dbReference>
<dbReference type="Gramene" id="KJB73491">
    <property type="protein sequence ID" value="KJB73491"/>
    <property type="gene ID" value="B456_011G235600"/>
</dbReference>
<accession>A0A0D2UX88</accession>
<organism evidence="4 5">
    <name type="scientific">Gossypium raimondii</name>
    <name type="common">Peruvian cotton</name>
    <name type="synonym">Gossypium klotzschianum subsp. raimondii</name>
    <dbReference type="NCBI Taxonomy" id="29730"/>
    <lineage>
        <taxon>Eukaryota</taxon>
        <taxon>Viridiplantae</taxon>
        <taxon>Streptophyta</taxon>
        <taxon>Embryophyta</taxon>
        <taxon>Tracheophyta</taxon>
        <taxon>Spermatophyta</taxon>
        <taxon>Magnoliopsida</taxon>
        <taxon>eudicotyledons</taxon>
        <taxon>Gunneridae</taxon>
        <taxon>Pentapetalae</taxon>
        <taxon>rosids</taxon>
        <taxon>malvids</taxon>
        <taxon>Malvales</taxon>
        <taxon>Malvaceae</taxon>
        <taxon>Malvoideae</taxon>
        <taxon>Gossypium</taxon>
    </lineage>
</organism>
<dbReference type="PANTHER" id="PTHR31623">
    <property type="entry name" value="F21J9.9"/>
    <property type="match status" value="1"/>
</dbReference>
<evidence type="ECO:0000313" key="4">
    <source>
        <dbReference type="EMBL" id="KJB73491.1"/>
    </source>
</evidence>
<evidence type="ECO:0000313" key="5">
    <source>
        <dbReference type="Proteomes" id="UP000032304"/>
    </source>
</evidence>
<sequence length="449" mass="51044">MFNFEAKVFAKEIIKPSSPEIHGMKPFKLNIFDQLTPTTYASFMAFYPLIEANFTTTNILPHLKTSLSETLNILYPISGRIKDNIFIDHFHEGVPFLSAQAGCRLSEFLKHHEVKLLNKLLPCQPFSKEFNNEAPLLVCQITMFTCGGIALGVVFSHKIFDAAIIFHLLDVWSKITRGSHHHNVGFHGLANASMLFPPRNEVSQHYLSKVENLWFTEPYNSITMRFTFDAKSIAELRAIAKGELEAMPSRIQAVLGFIWKCSMAASRMISGSFKPFVLAQAVSLRPRMNSNILQNSIGNLFCWTHCVTNLTDQIDTELFELVKLMRKSILTIDDEYLNALQGEKGFKIIGEYINKLETMFSIEKPDFFSSTSWVNIKYYELDFGWGNPQWVAPFGEAGSEFNNNVVFIETKCGKGIEAWITLDEKRMLVLEKDAEFLKFATPNPEISSL</sequence>
<dbReference type="OMA" id="NIFIDHF"/>